<protein>
    <submittedName>
        <fullName evidence="2">Uncharacterized protein</fullName>
    </submittedName>
</protein>
<sequence>MSETATAQVLGEARTNTRKDTVVDVLANIDEALLLFDPARNQLVEVTREHAKEFLEEANRMKSLAQRLVEARQKVLELSEQFDEAANAKHPSLERLAILKEQIAEARKKYDTVYDEIKENLGDQGYLSTKGDGKELIELIPLARRKGSGAPKEWGRKWTYVRSDKMKNHLRAYKLSKVDSAVEQGESFVRNGRIDPKQLGKQFGKLDTKVKNEWFKAHDAGYLFPNLQVWADTLNQKASEALPARFKPEISLFRYFAGCGAGSEWKPLEGKMSGKLNGSAELMLAHGECKTEGFAPNEHGWVLGMVGAKSGTPYHIGAIRLAGSLKVEGAVGASVAAELSVEVDYSSMTGKPSVKGARRPKKSTGTPKRVRLDVVDAGVNAGGDAFAGIKVGGEVTGAIQYKSPEKNQQFEDIAKVGPKVDVMFGAGAAASFVLDFRDGRFRFKVKAGLCFGPGAKGELGLEVDVNQIASFMQWFFHALLNAGFEFVEVVTDDAYKAAMRLQVMMVKNIKSAYENMDLAWDQFKKSMAREAGRVELMNRVIKSPDILRHCAPEAHGILLWELSRHGKLTKSAFLWQNSEDWEVLGRRKRAIMQILEWQQCRSQFNNTVQHMHPEGRKGDFNTNMTHLLNFMEIGPGDSDYDQNLWDLYTGLPETPPKGYPVVLNTTHQFWLNAKFESTTYLAQMRAKTEVIV</sequence>
<keyword evidence="1" id="KW-0175">Coiled coil</keyword>
<dbReference type="RefSeq" id="WP_173764622.1">
    <property type="nucleotide sequence ID" value="NZ_CP048836.1"/>
</dbReference>
<dbReference type="Proteomes" id="UP000501991">
    <property type="component" value="Chromosome"/>
</dbReference>
<reference evidence="2 3" key="1">
    <citation type="submission" date="2020-02" db="EMBL/GenBank/DDBJ databases">
        <title>Nitrogenibacter mangrovi gen. nov., sp. nov. isolated from mangrove sediment, a denitrifying betaproteobacterium.</title>
        <authorList>
            <person name="Liao H."/>
            <person name="Tian Y."/>
        </authorList>
    </citation>
    <scope>NUCLEOTIDE SEQUENCE [LARGE SCALE GENOMIC DNA]</scope>
    <source>
        <strain evidence="2 3">M9-3-2</strain>
    </source>
</reference>
<evidence type="ECO:0000256" key="1">
    <source>
        <dbReference type="SAM" id="Coils"/>
    </source>
</evidence>
<dbReference type="EMBL" id="CP048836">
    <property type="protein sequence ID" value="QID17458.1"/>
    <property type="molecule type" value="Genomic_DNA"/>
</dbReference>
<proteinExistence type="predicted"/>
<keyword evidence="3" id="KW-1185">Reference proteome</keyword>
<evidence type="ECO:0000313" key="3">
    <source>
        <dbReference type="Proteomes" id="UP000501991"/>
    </source>
</evidence>
<feature type="coiled-coil region" evidence="1">
    <location>
        <begin position="61"/>
        <end position="116"/>
    </location>
</feature>
<gene>
    <name evidence="2" type="ORF">G3580_07245</name>
</gene>
<name>A0A6C1B3N5_9RHOO</name>
<organism evidence="2 3">
    <name type="scientific">Nitrogeniibacter mangrovi</name>
    <dbReference type="NCBI Taxonomy" id="2016596"/>
    <lineage>
        <taxon>Bacteria</taxon>
        <taxon>Pseudomonadati</taxon>
        <taxon>Pseudomonadota</taxon>
        <taxon>Betaproteobacteria</taxon>
        <taxon>Rhodocyclales</taxon>
        <taxon>Zoogloeaceae</taxon>
        <taxon>Nitrogeniibacter</taxon>
    </lineage>
</organism>
<accession>A0A6C1B3N5</accession>
<dbReference type="KEGG" id="azq:G3580_07245"/>
<dbReference type="AlphaFoldDB" id="A0A6C1B3N5"/>
<evidence type="ECO:0000313" key="2">
    <source>
        <dbReference type="EMBL" id="QID17458.1"/>
    </source>
</evidence>